<protein>
    <submittedName>
        <fullName evidence="1">Uncharacterized protein</fullName>
    </submittedName>
</protein>
<sequence>MDPVRHKRRKKSTVKALRSQVLSNLSLPAVTVL</sequence>
<dbReference type="AlphaFoldDB" id="A0A0A9EIM5"/>
<organism evidence="1">
    <name type="scientific">Arundo donax</name>
    <name type="common">Giant reed</name>
    <name type="synonym">Donax arundinaceus</name>
    <dbReference type="NCBI Taxonomy" id="35708"/>
    <lineage>
        <taxon>Eukaryota</taxon>
        <taxon>Viridiplantae</taxon>
        <taxon>Streptophyta</taxon>
        <taxon>Embryophyta</taxon>
        <taxon>Tracheophyta</taxon>
        <taxon>Spermatophyta</taxon>
        <taxon>Magnoliopsida</taxon>
        <taxon>Liliopsida</taxon>
        <taxon>Poales</taxon>
        <taxon>Poaceae</taxon>
        <taxon>PACMAD clade</taxon>
        <taxon>Arundinoideae</taxon>
        <taxon>Arundineae</taxon>
        <taxon>Arundo</taxon>
    </lineage>
</organism>
<proteinExistence type="predicted"/>
<reference evidence="1" key="2">
    <citation type="journal article" date="2015" name="Data Brief">
        <title>Shoot transcriptome of the giant reed, Arundo donax.</title>
        <authorList>
            <person name="Barrero R.A."/>
            <person name="Guerrero F.D."/>
            <person name="Moolhuijzen P."/>
            <person name="Goolsby J.A."/>
            <person name="Tidwell J."/>
            <person name="Bellgard S.E."/>
            <person name="Bellgard M.I."/>
        </authorList>
    </citation>
    <scope>NUCLEOTIDE SEQUENCE</scope>
    <source>
        <tissue evidence="1">Shoot tissue taken approximately 20 cm above the soil surface</tissue>
    </source>
</reference>
<name>A0A0A9EIM5_ARUDO</name>
<evidence type="ECO:0000313" key="1">
    <source>
        <dbReference type="EMBL" id="JAD99941.1"/>
    </source>
</evidence>
<dbReference type="EMBL" id="GBRH01197954">
    <property type="protein sequence ID" value="JAD99941.1"/>
    <property type="molecule type" value="Transcribed_RNA"/>
</dbReference>
<reference evidence="1" key="1">
    <citation type="submission" date="2014-09" db="EMBL/GenBank/DDBJ databases">
        <authorList>
            <person name="Magalhaes I.L.F."/>
            <person name="Oliveira U."/>
            <person name="Santos F.R."/>
            <person name="Vidigal T.H.D.A."/>
            <person name="Brescovit A.D."/>
            <person name="Santos A.J."/>
        </authorList>
    </citation>
    <scope>NUCLEOTIDE SEQUENCE</scope>
    <source>
        <tissue evidence="1">Shoot tissue taken approximately 20 cm above the soil surface</tissue>
    </source>
</reference>
<accession>A0A0A9EIM5</accession>